<evidence type="ECO:0000313" key="4">
    <source>
        <dbReference type="Proteomes" id="UP000314223"/>
    </source>
</evidence>
<accession>A0A5C4X6R7</accession>
<feature type="transmembrane region" description="Helical" evidence="1">
    <location>
        <begin position="78"/>
        <end position="97"/>
    </location>
</feature>
<dbReference type="AlphaFoldDB" id="A0A5C4X6R7"/>
<reference evidence="2" key="4">
    <citation type="submission" date="2024-05" db="EMBL/GenBank/DDBJ databases">
        <authorList>
            <person name="Sun Q."/>
            <person name="Zhou Y."/>
        </authorList>
    </citation>
    <scope>NUCLEOTIDE SEQUENCE</scope>
    <source>
        <strain evidence="2">CGMCC 1.15472</strain>
    </source>
</reference>
<sequence>MTLILAALAAACGLARLALFIALHLVKSEYSIVSHAVSDYAVGSTRRLSSAMTWVTVPFWGLLAAAVVVGLPDWEDSTFVSIALAVLAMIFLALPFVPTDLEGEKLTTIGRLHYLMAIAWFALSYACMGNFVRLFIAEGPAPLAQLLQVISWFALVSLIVSVAVLIIKPLRPKFFGIAERIFILSVNLFYIGAAIGIIVIAG</sequence>
<dbReference type="Proteomes" id="UP000632322">
    <property type="component" value="Unassembled WGS sequence"/>
</dbReference>
<dbReference type="Pfam" id="PF06197">
    <property type="entry name" value="DUF998"/>
    <property type="match status" value="1"/>
</dbReference>
<evidence type="ECO:0000313" key="2">
    <source>
        <dbReference type="EMBL" id="GGC34905.1"/>
    </source>
</evidence>
<feature type="transmembrane region" description="Helical" evidence="1">
    <location>
        <begin position="117"/>
        <end position="137"/>
    </location>
</feature>
<protein>
    <submittedName>
        <fullName evidence="3">DUF998 domain-containing protein</fullName>
    </submittedName>
    <submittedName>
        <fullName evidence="2">Membrane protein</fullName>
    </submittedName>
</protein>
<feature type="transmembrane region" description="Helical" evidence="1">
    <location>
        <begin position="149"/>
        <end position="169"/>
    </location>
</feature>
<name>A0A5C4X6R7_9MICO</name>
<reference evidence="2" key="1">
    <citation type="journal article" date="2014" name="Int. J. Syst. Evol. Microbiol.">
        <title>Complete genome of a new Firmicutes species belonging to the dominant human colonic microbiota ('Ruminococcus bicirculans') reveals two chromosomes and a selective capacity to utilize plant glucans.</title>
        <authorList>
            <consortium name="NISC Comparative Sequencing Program"/>
            <person name="Wegmann U."/>
            <person name="Louis P."/>
            <person name="Goesmann A."/>
            <person name="Henrissat B."/>
            <person name="Duncan S.H."/>
            <person name="Flint H.J."/>
        </authorList>
    </citation>
    <scope>NUCLEOTIDE SEQUENCE</scope>
    <source>
        <strain evidence="2">CGMCC 1.15472</strain>
    </source>
</reference>
<organism evidence="3 4">
    <name type="scientific">Brevibacterium sediminis</name>
    <dbReference type="NCBI Taxonomy" id="1857024"/>
    <lineage>
        <taxon>Bacteria</taxon>
        <taxon>Bacillati</taxon>
        <taxon>Actinomycetota</taxon>
        <taxon>Actinomycetes</taxon>
        <taxon>Micrococcales</taxon>
        <taxon>Brevibacteriaceae</taxon>
        <taxon>Brevibacterium</taxon>
    </lineage>
</organism>
<feature type="transmembrane region" description="Helical" evidence="1">
    <location>
        <begin position="52"/>
        <end position="71"/>
    </location>
</feature>
<feature type="transmembrane region" description="Helical" evidence="1">
    <location>
        <begin position="181"/>
        <end position="201"/>
    </location>
</feature>
<dbReference type="RefSeq" id="WP_139467758.1">
    <property type="nucleotide sequence ID" value="NZ_BMJG01000004.1"/>
</dbReference>
<comment type="caution">
    <text evidence="3">The sequence shown here is derived from an EMBL/GenBank/DDBJ whole genome shotgun (WGS) entry which is preliminary data.</text>
</comment>
<keyword evidence="1" id="KW-0472">Membrane</keyword>
<dbReference type="EMBL" id="VDMQ01000002">
    <property type="protein sequence ID" value="TNM56968.1"/>
    <property type="molecule type" value="Genomic_DNA"/>
</dbReference>
<dbReference type="Proteomes" id="UP000314223">
    <property type="component" value="Unassembled WGS sequence"/>
</dbReference>
<keyword evidence="5" id="KW-1185">Reference proteome</keyword>
<dbReference type="EMBL" id="BMJG01000004">
    <property type="protein sequence ID" value="GGC34905.1"/>
    <property type="molecule type" value="Genomic_DNA"/>
</dbReference>
<gene>
    <name evidence="3" type="ORF">FHQ09_05215</name>
    <name evidence="2" type="ORF">GCM10010974_16680</name>
</gene>
<reference evidence="5" key="2">
    <citation type="journal article" date="2019" name="Int. J. Syst. Evol. Microbiol.">
        <title>The Global Catalogue of Microorganisms (GCM) 10K type strain sequencing project: providing services to taxonomists for standard genome sequencing and annotation.</title>
        <authorList>
            <consortium name="The Broad Institute Genomics Platform"/>
            <consortium name="The Broad Institute Genome Sequencing Center for Infectious Disease"/>
            <person name="Wu L."/>
            <person name="Ma J."/>
        </authorList>
    </citation>
    <scope>NUCLEOTIDE SEQUENCE [LARGE SCALE GENOMIC DNA]</scope>
    <source>
        <strain evidence="5">CGMCC 1.15472</strain>
    </source>
</reference>
<reference evidence="3 4" key="3">
    <citation type="submission" date="2019-06" db="EMBL/GenBank/DDBJ databases">
        <authorList>
            <person name="Mardanova A.M."/>
            <person name="Pudova D.S."/>
            <person name="Shagimardanova E.I."/>
            <person name="Gogoleva N.E."/>
            <person name="Lutfullin M.T."/>
            <person name="Hadieva G.F."/>
            <person name="Sharipova M.R."/>
        </authorList>
    </citation>
    <scope>NUCLEOTIDE SEQUENCE [LARGE SCALE GENOMIC DNA]</scope>
    <source>
        <strain evidence="3 4">MG-1</strain>
    </source>
</reference>
<keyword evidence="1" id="KW-0812">Transmembrane</keyword>
<proteinExistence type="predicted"/>
<keyword evidence="1" id="KW-1133">Transmembrane helix</keyword>
<dbReference type="InterPro" id="IPR009339">
    <property type="entry name" value="DUF998"/>
</dbReference>
<evidence type="ECO:0000313" key="3">
    <source>
        <dbReference type="EMBL" id="TNM56968.1"/>
    </source>
</evidence>
<evidence type="ECO:0000313" key="5">
    <source>
        <dbReference type="Proteomes" id="UP000632322"/>
    </source>
</evidence>
<evidence type="ECO:0000256" key="1">
    <source>
        <dbReference type="SAM" id="Phobius"/>
    </source>
</evidence>